<dbReference type="InParanoid" id="A0A2P5EE71"/>
<dbReference type="EMBL" id="JXTC01000172">
    <property type="protein sequence ID" value="PON83838.1"/>
    <property type="molecule type" value="Genomic_DNA"/>
</dbReference>
<evidence type="ECO:0000313" key="1">
    <source>
        <dbReference type="EMBL" id="PON83838.1"/>
    </source>
</evidence>
<comment type="caution">
    <text evidence="1">The sequence shown here is derived from an EMBL/GenBank/DDBJ whole genome shotgun (WGS) entry which is preliminary data.</text>
</comment>
<gene>
    <name evidence="1" type="ORF">TorRG33x02_203890</name>
</gene>
<keyword evidence="2" id="KW-1185">Reference proteome</keyword>
<proteinExistence type="predicted"/>
<dbReference type="AlphaFoldDB" id="A0A2P5EE71"/>
<dbReference type="Proteomes" id="UP000237000">
    <property type="component" value="Unassembled WGS sequence"/>
</dbReference>
<name>A0A2P5EE71_TREOI</name>
<sequence>MKFRKQRVISTRVFINLDDTKVSTPKWHVQTPRIISHKETRVKFGRSTILVDPCQLFA</sequence>
<accession>A0A2P5EE71</accession>
<protein>
    <submittedName>
        <fullName evidence="1">Uncharacterized protein</fullName>
    </submittedName>
</protein>
<reference evidence="2" key="1">
    <citation type="submission" date="2016-06" db="EMBL/GenBank/DDBJ databases">
        <title>Parallel loss of symbiosis genes in relatives of nitrogen-fixing non-legume Parasponia.</title>
        <authorList>
            <person name="Van Velzen R."/>
            <person name="Holmer R."/>
            <person name="Bu F."/>
            <person name="Rutten L."/>
            <person name="Van Zeijl A."/>
            <person name="Liu W."/>
            <person name="Santuari L."/>
            <person name="Cao Q."/>
            <person name="Sharma T."/>
            <person name="Shen D."/>
            <person name="Roswanjaya Y."/>
            <person name="Wardhani T."/>
            <person name="Kalhor M.S."/>
            <person name="Jansen J."/>
            <person name="Van den Hoogen J."/>
            <person name="Gungor B."/>
            <person name="Hartog M."/>
            <person name="Hontelez J."/>
            <person name="Verver J."/>
            <person name="Yang W.-C."/>
            <person name="Schijlen E."/>
            <person name="Repin R."/>
            <person name="Schilthuizen M."/>
            <person name="Schranz E."/>
            <person name="Heidstra R."/>
            <person name="Miyata K."/>
            <person name="Fedorova E."/>
            <person name="Kohlen W."/>
            <person name="Bisseling T."/>
            <person name="Smit S."/>
            <person name="Geurts R."/>
        </authorList>
    </citation>
    <scope>NUCLEOTIDE SEQUENCE [LARGE SCALE GENOMIC DNA]</scope>
    <source>
        <strain evidence="2">cv. RG33-2</strain>
    </source>
</reference>
<organism evidence="1 2">
    <name type="scientific">Trema orientale</name>
    <name type="common">Charcoal tree</name>
    <name type="synonym">Celtis orientalis</name>
    <dbReference type="NCBI Taxonomy" id="63057"/>
    <lineage>
        <taxon>Eukaryota</taxon>
        <taxon>Viridiplantae</taxon>
        <taxon>Streptophyta</taxon>
        <taxon>Embryophyta</taxon>
        <taxon>Tracheophyta</taxon>
        <taxon>Spermatophyta</taxon>
        <taxon>Magnoliopsida</taxon>
        <taxon>eudicotyledons</taxon>
        <taxon>Gunneridae</taxon>
        <taxon>Pentapetalae</taxon>
        <taxon>rosids</taxon>
        <taxon>fabids</taxon>
        <taxon>Rosales</taxon>
        <taxon>Cannabaceae</taxon>
        <taxon>Trema</taxon>
    </lineage>
</organism>
<evidence type="ECO:0000313" key="2">
    <source>
        <dbReference type="Proteomes" id="UP000237000"/>
    </source>
</evidence>